<gene>
    <name evidence="4" type="ORF">HGMM_F52D02C32</name>
</gene>
<dbReference type="Gene3D" id="3.40.50.920">
    <property type="match status" value="1"/>
</dbReference>
<keyword evidence="1" id="KW-0560">Oxidoreductase</keyword>
<dbReference type="PANTHER" id="PTHR32154:SF0">
    <property type="entry name" value="PYRUVATE-FLAVODOXIN OXIDOREDUCTASE-RELATED"/>
    <property type="match status" value="1"/>
</dbReference>
<evidence type="ECO:0000259" key="2">
    <source>
        <dbReference type="Pfam" id="PF01855"/>
    </source>
</evidence>
<dbReference type="FunFam" id="3.40.50.970:FF:000012">
    <property type="entry name" value="Pyruvate:ferredoxin (Flavodoxin) oxidoreductase"/>
    <property type="match status" value="1"/>
</dbReference>
<evidence type="ECO:0000259" key="3">
    <source>
        <dbReference type="Pfam" id="PF17147"/>
    </source>
</evidence>
<keyword evidence="4" id="KW-0670">Pyruvate</keyword>
<dbReference type="GO" id="GO:0019752">
    <property type="term" value="P:carboxylic acid metabolic process"/>
    <property type="evidence" value="ECO:0007669"/>
    <property type="project" value="UniProtKB-ARBA"/>
</dbReference>
<dbReference type="InterPro" id="IPR033412">
    <property type="entry name" value="PFOR_II"/>
</dbReference>
<dbReference type="InterPro" id="IPR002880">
    <property type="entry name" value="Pyrv_Fd/Flavodoxin_OxRdtase_N"/>
</dbReference>
<dbReference type="Pfam" id="PF01855">
    <property type="entry name" value="POR_N"/>
    <property type="match status" value="1"/>
</dbReference>
<sequence>MRVAIARPKLTLITGAEAAAHAMRQINPDVVPVYPITPQTPIIETFAQFVADGQCDTEIMNVESEHSAMSAAVGASCAGARVMTATSSQGLALMLEIVYIAAAMRCPIVIAVGSRALSGPINIHCDHSDSMMARDAGCVQIFAENAQEAYDLMIMAQRLAEDRRVLVPVMVMQDGFTITHSAEPVALLPDESVAEFVGHYEPLYPLLDIEHPTTQGPFALPDYYFELKRQQVDALEAARTVWLELQERFAEISGRRYEGFFEEYKLSDAEYALVLLGSTAGTAKVTVDRLRRKGIKVGVLKPWFFRPFPAREIAQALEGKRAVAVLDRALSFGSWGPLYLEISAALGRHLREHPVLYNYIYGLGGRDTPPDLIASVVTDLQSELDPTVLRYLGLRE</sequence>
<name>H5SNL7_9BACT</name>
<dbReference type="GO" id="GO:0016903">
    <property type="term" value="F:oxidoreductase activity, acting on the aldehyde or oxo group of donors"/>
    <property type="evidence" value="ECO:0007669"/>
    <property type="project" value="UniProtKB-ARBA"/>
</dbReference>
<dbReference type="Pfam" id="PF17147">
    <property type="entry name" value="PFOR_II"/>
    <property type="match status" value="1"/>
</dbReference>
<evidence type="ECO:0000256" key="1">
    <source>
        <dbReference type="ARBA" id="ARBA00023002"/>
    </source>
</evidence>
<dbReference type="SUPFAM" id="SSF52922">
    <property type="entry name" value="TK C-terminal domain-like"/>
    <property type="match status" value="1"/>
</dbReference>
<feature type="domain" description="Pyruvate flavodoxin/ferredoxin oxidoreductase pyrimidine binding" evidence="2">
    <location>
        <begin position="21"/>
        <end position="242"/>
    </location>
</feature>
<accession>H5SNL7</accession>
<dbReference type="FunFam" id="3.40.50.920:FF:000010">
    <property type="entry name" value="Pyruvate ferredoxin oxidoreductase, alpha subunit"/>
    <property type="match status" value="1"/>
</dbReference>
<dbReference type="InterPro" id="IPR029061">
    <property type="entry name" value="THDP-binding"/>
</dbReference>
<feature type="domain" description="Pyruvate:ferredoxin oxidoreductase core" evidence="3">
    <location>
        <begin position="269"/>
        <end position="371"/>
    </location>
</feature>
<dbReference type="GO" id="GO:0006979">
    <property type="term" value="P:response to oxidative stress"/>
    <property type="evidence" value="ECO:0007669"/>
    <property type="project" value="TreeGrafter"/>
</dbReference>
<dbReference type="Gene3D" id="3.40.50.970">
    <property type="match status" value="1"/>
</dbReference>
<proteinExistence type="predicted"/>
<dbReference type="EMBL" id="AP011783">
    <property type="protein sequence ID" value="BAL57753.1"/>
    <property type="molecule type" value="Genomic_DNA"/>
</dbReference>
<protein>
    <submittedName>
        <fullName evidence="4">Pyruvate flavodoxin/ferredoxin oxidoreductase domain protein</fullName>
    </submittedName>
</protein>
<dbReference type="InterPro" id="IPR009014">
    <property type="entry name" value="Transketo_C/PFOR_II"/>
</dbReference>
<dbReference type="InterPro" id="IPR050722">
    <property type="entry name" value="Pyruvate:ferred/Flavod_OxRd"/>
</dbReference>
<organism evidence="4">
    <name type="scientific">uncultured Acetothermia bacterium</name>
    <dbReference type="NCBI Taxonomy" id="236499"/>
    <lineage>
        <taxon>Bacteria</taxon>
        <taxon>Candidatus Bipolaricaulota</taxon>
        <taxon>environmental samples</taxon>
    </lineage>
</organism>
<dbReference type="SUPFAM" id="SSF52518">
    <property type="entry name" value="Thiamin diphosphate-binding fold (THDP-binding)"/>
    <property type="match status" value="1"/>
</dbReference>
<dbReference type="AlphaFoldDB" id="H5SNL7"/>
<reference evidence="4" key="1">
    <citation type="journal article" date="2005" name="Environ. Microbiol.">
        <title>Genetic and functional properties of uncultivated thermophilic crenarchaeotes from a subsurface gold mine as revealed by analysis of genome fragments.</title>
        <authorList>
            <person name="Nunoura T."/>
            <person name="Hirayama H."/>
            <person name="Takami H."/>
            <person name="Oida H."/>
            <person name="Nishi S."/>
            <person name="Shimamura S."/>
            <person name="Suzuki Y."/>
            <person name="Inagaki F."/>
            <person name="Takai K."/>
            <person name="Nealson K.H."/>
            <person name="Horikoshi K."/>
        </authorList>
    </citation>
    <scope>NUCLEOTIDE SEQUENCE</scope>
</reference>
<evidence type="ECO:0000313" key="4">
    <source>
        <dbReference type="EMBL" id="BAL57753.1"/>
    </source>
</evidence>
<dbReference type="CDD" id="cd07034">
    <property type="entry name" value="TPP_PYR_PFOR_IOR-alpha_like"/>
    <property type="match status" value="1"/>
</dbReference>
<dbReference type="PANTHER" id="PTHR32154">
    <property type="entry name" value="PYRUVATE-FLAVODOXIN OXIDOREDUCTASE-RELATED"/>
    <property type="match status" value="1"/>
</dbReference>
<reference evidence="4" key="2">
    <citation type="journal article" date="2012" name="PLoS ONE">
        <title>A Deeply Branching Thermophilic Bacterium with an Ancient Acetyl-CoA Pathway Dominates a Subsurface Ecosystem.</title>
        <authorList>
            <person name="Takami H."/>
            <person name="Noguchi H."/>
            <person name="Takaki Y."/>
            <person name="Uchiyama I."/>
            <person name="Toyoda A."/>
            <person name="Nishi S."/>
            <person name="Chee G.-J."/>
            <person name="Arai W."/>
            <person name="Nunoura T."/>
            <person name="Itoh T."/>
            <person name="Hattori M."/>
            <person name="Takai K."/>
        </authorList>
    </citation>
    <scope>NUCLEOTIDE SEQUENCE</scope>
</reference>